<dbReference type="SUPFAM" id="SSF47459">
    <property type="entry name" value="HLH, helix-loop-helix DNA-binding domain"/>
    <property type="match status" value="1"/>
</dbReference>
<proteinExistence type="predicted"/>
<dbReference type="SMART" id="SM00353">
    <property type="entry name" value="HLH"/>
    <property type="match status" value="1"/>
</dbReference>
<sequence>MENKFSVRSLAADCNGDSYALSSSCSFSGLNQCRRPCLSACKEDSFQLSKSSIKLSCRRRRKPKIPRRKDLNSPDSLIRRLKANSQERMRMHRLNTALDELRKVIPRQLCDRRLSKIKTLRLAISYISALADMVNGNDGSSSFRECARVVEDWSDKSQEESDDSGDSCLDMFIDIPKTTR</sequence>
<dbReference type="InterPro" id="IPR050359">
    <property type="entry name" value="bHLH_transcription_factors"/>
</dbReference>
<dbReference type="Proteomes" id="UP000694865">
    <property type="component" value="Unplaced"/>
</dbReference>
<dbReference type="InterPro" id="IPR036638">
    <property type="entry name" value="HLH_DNA-bd_sf"/>
</dbReference>
<keyword evidence="2" id="KW-1185">Reference proteome</keyword>
<organism evidence="2 3">
    <name type="scientific">Saccoglossus kowalevskii</name>
    <name type="common">Acorn worm</name>
    <dbReference type="NCBI Taxonomy" id="10224"/>
    <lineage>
        <taxon>Eukaryota</taxon>
        <taxon>Metazoa</taxon>
        <taxon>Hemichordata</taxon>
        <taxon>Enteropneusta</taxon>
        <taxon>Harrimaniidae</taxon>
        <taxon>Saccoglossus</taxon>
    </lineage>
</organism>
<dbReference type="PANTHER" id="PTHR19290:SF163">
    <property type="entry name" value="BASIC HELIX-LOOP-HELIX NEURAL TRANSCRIPTION FACTOR TAP"/>
    <property type="match status" value="1"/>
</dbReference>
<evidence type="ECO:0000313" key="3">
    <source>
        <dbReference type="RefSeq" id="XP_002738800.1"/>
    </source>
</evidence>
<dbReference type="RefSeq" id="XP_002738800.1">
    <property type="nucleotide sequence ID" value="XM_002738754.1"/>
</dbReference>
<dbReference type="PROSITE" id="PS50888">
    <property type="entry name" value="BHLH"/>
    <property type="match status" value="1"/>
</dbReference>
<dbReference type="Gene3D" id="4.10.280.10">
    <property type="entry name" value="Helix-loop-helix DNA-binding domain"/>
    <property type="match status" value="1"/>
</dbReference>
<reference evidence="3" key="1">
    <citation type="submission" date="2025-08" db="UniProtKB">
        <authorList>
            <consortium name="RefSeq"/>
        </authorList>
    </citation>
    <scope>IDENTIFICATION</scope>
    <source>
        <tissue evidence="3">Testes</tissue>
    </source>
</reference>
<dbReference type="CDD" id="cd11390">
    <property type="entry name" value="bHLH_TS"/>
    <property type="match status" value="1"/>
</dbReference>
<dbReference type="PANTHER" id="PTHR19290">
    <property type="entry name" value="BASIC HELIX-LOOP-HELIX PROTEIN NEUROGENIN-RELATED"/>
    <property type="match status" value="1"/>
</dbReference>
<dbReference type="GeneID" id="100378483"/>
<gene>
    <name evidence="3" type="primary">LOC100378483</name>
</gene>
<evidence type="ECO:0000313" key="2">
    <source>
        <dbReference type="Proteomes" id="UP000694865"/>
    </source>
</evidence>
<feature type="domain" description="BHLH" evidence="1">
    <location>
        <begin position="78"/>
        <end position="130"/>
    </location>
</feature>
<dbReference type="InterPro" id="IPR011598">
    <property type="entry name" value="bHLH_dom"/>
</dbReference>
<dbReference type="Pfam" id="PF00010">
    <property type="entry name" value="HLH"/>
    <property type="match status" value="1"/>
</dbReference>
<accession>A0ABM0GWD6</accession>
<protein>
    <submittedName>
        <fullName evidence="3">Protein dimmed-like</fullName>
    </submittedName>
</protein>
<name>A0ABM0GWD6_SACKO</name>
<evidence type="ECO:0000259" key="1">
    <source>
        <dbReference type="PROSITE" id="PS50888"/>
    </source>
</evidence>